<gene>
    <name evidence="1" type="ORF">Vafri_6355</name>
</gene>
<protein>
    <recommendedName>
        <fullName evidence="3">DUF952 domain-containing protein</fullName>
    </recommendedName>
</protein>
<evidence type="ECO:0000313" key="2">
    <source>
        <dbReference type="Proteomes" id="UP000747399"/>
    </source>
</evidence>
<dbReference type="Pfam" id="PF06108">
    <property type="entry name" value="DUF952"/>
    <property type="match status" value="1"/>
</dbReference>
<dbReference type="SUPFAM" id="SSF56399">
    <property type="entry name" value="ADP-ribosylation"/>
    <property type="match status" value="1"/>
</dbReference>
<sequence>MAEEQSPDAPLYHMVQKELWVAAKESNQPYFPPTYDQDGFIHLTADPAFLLGIGNHFYRSVRGDFLLLVLDPGKLTAKVVFEAAAPVGSKSVEGLVTEDAPREAGKTESAPPLFPHLYGTIDYHAVQSELAIQRDADGTFLSIPGLVPRATGAPE</sequence>
<dbReference type="PANTHER" id="PTHR34129">
    <property type="entry name" value="BLR1139 PROTEIN"/>
    <property type="match status" value="1"/>
</dbReference>
<keyword evidence="2" id="KW-1185">Reference proteome</keyword>
<evidence type="ECO:0008006" key="3">
    <source>
        <dbReference type="Google" id="ProtNLM"/>
    </source>
</evidence>
<dbReference type="AlphaFoldDB" id="A0A8J4AXT3"/>
<dbReference type="PANTHER" id="PTHR34129:SF1">
    <property type="entry name" value="DUF952 DOMAIN-CONTAINING PROTEIN"/>
    <property type="match status" value="1"/>
</dbReference>
<name>A0A8J4AXT3_9CHLO</name>
<evidence type="ECO:0000313" key="1">
    <source>
        <dbReference type="EMBL" id="GIL50054.1"/>
    </source>
</evidence>
<organism evidence="1 2">
    <name type="scientific">Volvox africanus</name>
    <dbReference type="NCBI Taxonomy" id="51714"/>
    <lineage>
        <taxon>Eukaryota</taxon>
        <taxon>Viridiplantae</taxon>
        <taxon>Chlorophyta</taxon>
        <taxon>core chlorophytes</taxon>
        <taxon>Chlorophyceae</taxon>
        <taxon>CS clade</taxon>
        <taxon>Chlamydomonadales</taxon>
        <taxon>Volvocaceae</taxon>
        <taxon>Volvox</taxon>
    </lineage>
</organism>
<reference evidence="1" key="1">
    <citation type="journal article" date="2021" name="Proc. Natl. Acad. Sci. U.S.A.">
        <title>Three genomes in the algal genus Volvox reveal the fate of a haploid sex-determining region after a transition to homothallism.</title>
        <authorList>
            <person name="Yamamoto K."/>
            <person name="Hamaji T."/>
            <person name="Kawai-Toyooka H."/>
            <person name="Matsuzaki R."/>
            <person name="Takahashi F."/>
            <person name="Nishimura Y."/>
            <person name="Kawachi M."/>
            <person name="Noguchi H."/>
            <person name="Minakuchi Y."/>
            <person name="Umen J.G."/>
            <person name="Toyoda A."/>
            <person name="Nozaki H."/>
        </authorList>
    </citation>
    <scope>NUCLEOTIDE SEQUENCE</scope>
    <source>
        <strain evidence="1">NIES-3780</strain>
    </source>
</reference>
<proteinExistence type="predicted"/>
<dbReference type="InterPro" id="IPR009297">
    <property type="entry name" value="DUF952"/>
</dbReference>
<dbReference type="Gene3D" id="3.20.170.20">
    <property type="entry name" value="Protein of unknown function DUF952"/>
    <property type="match status" value="1"/>
</dbReference>
<accession>A0A8J4AXT3</accession>
<dbReference type="EMBL" id="BNCO01000008">
    <property type="protein sequence ID" value="GIL50054.1"/>
    <property type="molecule type" value="Genomic_DNA"/>
</dbReference>
<comment type="caution">
    <text evidence="1">The sequence shown here is derived from an EMBL/GenBank/DDBJ whole genome shotgun (WGS) entry which is preliminary data.</text>
</comment>
<dbReference type="Proteomes" id="UP000747399">
    <property type="component" value="Unassembled WGS sequence"/>
</dbReference>